<dbReference type="GO" id="GO:0046873">
    <property type="term" value="F:metal ion transmembrane transporter activity"/>
    <property type="evidence" value="ECO:0007669"/>
    <property type="project" value="InterPro"/>
</dbReference>
<dbReference type="SUPFAM" id="SSF144083">
    <property type="entry name" value="Magnesium transport protein CorA, transmembrane region"/>
    <property type="match status" value="1"/>
</dbReference>
<dbReference type="OMA" id="IMLQLHI"/>
<evidence type="ECO:0000256" key="5">
    <source>
        <dbReference type="SAM" id="MobiDB-lite"/>
    </source>
</evidence>
<dbReference type="InterPro" id="IPR045863">
    <property type="entry name" value="CorA_TM1_TM2"/>
</dbReference>
<feature type="transmembrane region" description="Helical" evidence="6">
    <location>
        <begin position="478"/>
        <end position="501"/>
    </location>
</feature>
<keyword evidence="4 6" id="KW-0472">Membrane</keyword>
<evidence type="ECO:0000313" key="8">
    <source>
        <dbReference type="Proteomes" id="UP000091967"/>
    </source>
</evidence>
<comment type="caution">
    <text evidence="7">The sequence shown here is derived from an EMBL/GenBank/DDBJ whole genome shotgun (WGS) entry which is preliminary data.</text>
</comment>
<evidence type="ECO:0000256" key="2">
    <source>
        <dbReference type="ARBA" id="ARBA00022692"/>
    </source>
</evidence>
<keyword evidence="3 6" id="KW-1133">Transmembrane helix</keyword>
<accession>A0A1B8B2P5</accession>
<dbReference type="InterPro" id="IPR002523">
    <property type="entry name" value="MgTranspt_CorA/ZnTranspt_ZntB"/>
</dbReference>
<evidence type="ECO:0000256" key="6">
    <source>
        <dbReference type="SAM" id="Phobius"/>
    </source>
</evidence>
<gene>
    <name evidence="7" type="ORF">FPOA_00934</name>
</gene>
<keyword evidence="8" id="KW-1185">Reference proteome</keyword>
<comment type="subcellular location">
    <subcellularLocation>
        <location evidence="1">Membrane</location>
        <topology evidence="1">Multi-pass membrane protein</topology>
    </subcellularLocation>
</comment>
<dbReference type="EMBL" id="LYXU01000001">
    <property type="protein sequence ID" value="OBS26993.1"/>
    <property type="molecule type" value="Genomic_DNA"/>
</dbReference>
<dbReference type="AlphaFoldDB" id="A0A1B8B2P5"/>
<keyword evidence="2 6" id="KW-0812">Transmembrane</keyword>
<dbReference type="Pfam" id="PF01544">
    <property type="entry name" value="CorA"/>
    <property type="match status" value="1"/>
</dbReference>
<organism evidence="7 8">
    <name type="scientific">Fusarium poae</name>
    <dbReference type="NCBI Taxonomy" id="36050"/>
    <lineage>
        <taxon>Eukaryota</taxon>
        <taxon>Fungi</taxon>
        <taxon>Dikarya</taxon>
        <taxon>Ascomycota</taxon>
        <taxon>Pezizomycotina</taxon>
        <taxon>Sordariomycetes</taxon>
        <taxon>Hypocreomycetidae</taxon>
        <taxon>Hypocreales</taxon>
        <taxon>Nectriaceae</taxon>
        <taxon>Fusarium</taxon>
    </lineage>
</organism>
<evidence type="ECO:0000256" key="3">
    <source>
        <dbReference type="ARBA" id="ARBA00022989"/>
    </source>
</evidence>
<sequence>MSSIREAPKPRTSPRTTEDDGTWLSSEGPYLNLIKQSCTRQPNLELPDGRNRAVLLCDRQNIRASLFEFETENQISPPTKFPNFVDLQKHFKHPRPNACRRIYLVEGLNPQVVALLGESLNIDPIFFVTHERTSTYLRWPYEPNLAPCLPSLIDGGQSFTANYYDIRALSEQLGTFSVACAESGRDALRTKLGKEWEPTVILHRKCSFWKTTFTNEDDWTALILCDPPFRQAHIWQKPSITQDPWSLKTIHFSAPPFQGGYADFIPHSWTINRASGPPRDSLYDDMVHYLTEYHNDISTKLSELDFTVFAKKIIASHFLLLIEYHEALLSTMAFPLQRKDNFANIETTSLESSWSNIQQLCSRIDRYIKDVSHIMLQLHISFDNPCVPSTHTNSYAKWAQSESDFQYIYMKLQSLREKSEFLSSSLTGVTGINGAARSIREAKTIKTFTIVALIFIPLSFSTSLFSMSDRYLPGEKNFGVFFAVALPLVVFIFVAILLFDLGYNENSSWRLETFTTRLWRSWF</sequence>
<protein>
    <submittedName>
        <fullName evidence="7">Uncharacterized protein</fullName>
    </submittedName>
</protein>
<name>A0A1B8B2P5_FUSPO</name>
<reference evidence="7 8" key="1">
    <citation type="submission" date="2016-06" db="EMBL/GenBank/DDBJ databases">
        <title>Living apart together: crosstalk between the core and supernumerary genomes in a fungal plant pathogen.</title>
        <authorList>
            <person name="Vanheule A."/>
            <person name="Audenaert K."/>
            <person name="Warris S."/>
            <person name="Van De Geest H."/>
            <person name="Schijlen E."/>
            <person name="Hofte M."/>
            <person name="De Saeger S."/>
            <person name="Haesaert G."/>
            <person name="Waalwijk C."/>
            <person name="Van Der Lee T."/>
        </authorList>
    </citation>
    <scope>NUCLEOTIDE SEQUENCE [LARGE SCALE GENOMIC DNA]</scope>
    <source>
        <strain evidence="7 8">2516</strain>
    </source>
</reference>
<feature type="region of interest" description="Disordered" evidence="5">
    <location>
        <begin position="1"/>
        <end position="24"/>
    </location>
</feature>
<dbReference type="Proteomes" id="UP000091967">
    <property type="component" value="Unassembled WGS sequence"/>
</dbReference>
<dbReference type="GO" id="GO:0016020">
    <property type="term" value="C:membrane"/>
    <property type="evidence" value="ECO:0007669"/>
    <property type="project" value="UniProtKB-SubCell"/>
</dbReference>
<dbReference type="Gene3D" id="1.20.58.340">
    <property type="entry name" value="Magnesium transport protein CorA, transmembrane region"/>
    <property type="match status" value="1"/>
</dbReference>
<feature type="transmembrane region" description="Helical" evidence="6">
    <location>
        <begin position="447"/>
        <end position="466"/>
    </location>
</feature>
<evidence type="ECO:0000256" key="1">
    <source>
        <dbReference type="ARBA" id="ARBA00004141"/>
    </source>
</evidence>
<evidence type="ECO:0000313" key="7">
    <source>
        <dbReference type="EMBL" id="OBS26993.1"/>
    </source>
</evidence>
<proteinExistence type="predicted"/>
<evidence type="ECO:0000256" key="4">
    <source>
        <dbReference type="ARBA" id="ARBA00023136"/>
    </source>
</evidence>
<dbReference type="STRING" id="36050.A0A1B8B2P5"/>